<gene>
    <name evidence="3" type="ORF">T4A_394</name>
    <name evidence="4" type="ORF">T4B_9416</name>
    <name evidence="5" type="ORF">T4C_7614</name>
    <name evidence="2" type="ORF">T4E_5146</name>
</gene>
<evidence type="ECO:0000256" key="1">
    <source>
        <dbReference type="SAM" id="MobiDB-lite"/>
    </source>
</evidence>
<evidence type="ECO:0000313" key="2">
    <source>
        <dbReference type="EMBL" id="KRX93570.1"/>
    </source>
</evidence>
<dbReference type="AlphaFoldDB" id="A0A0V1J1I9"/>
<dbReference type="Proteomes" id="UP000054632">
    <property type="component" value="Unassembled WGS sequence"/>
</dbReference>
<name>A0A0V1J1I9_TRIPS</name>
<feature type="compositionally biased region" description="Polar residues" evidence="1">
    <location>
        <begin position="124"/>
        <end position="134"/>
    </location>
</feature>
<feature type="region of interest" description="Disordered" evidence="1">
    <location>
        <begin position="207"/>
        <end position="237"/>
    </location>
</feature>
<evidence type="ECO:0000313" key="7">
    <source>
        <dbReference type="Proteomes" id="UP000054805"/>
    </source>
</evidence>
<keyword evidence="7" id="KW-1185">Reference proteome</keyword>
<dbReference type="Proteomes" id="UP000054826">
    <property type="component" value="Unassembled WGS sequence"/>
</dbReference>
<sequence length="237" mass="25681">MVVKFGFSAATGQKGRGYQKSPGDLPLLYQVLFPDIKLTMHVKANDLATQSRFRAVSVGSRLELHLRIDLDTLAHRGPVWKALSRTYFGTKFGNRPYPPVGKSCIVLLHAAGAQWQLGADTGSGSLMESLQNGRSGEGRKNRPSSASTRFTGRMMMNHKRTFEDNNWRKSDDDTVTSPPANSSQLSISCSKSLLLQNGKMTKHPGIMQEATEPALNEHAASPAQAPASPAPAAAPCY</sequence>
<evidence type="ECO:0000313" key="3">
    <source>
        <dbReference type="EMBL" id="KRY69197.1"/>
    </source>
</evidence>
<reference evidence="6 7" key="1">
    <citation type="submission" date="2015-01" db="EMBL/GenBank/DDBJ databases">
        <title>Evolution of Trichinella species and genotypes.</title>
        <authorList>
            <person name="Korhonen P.K."/>
            <person name="Edoardo P."/>
            <person name="Giuseppe L.R."/>
            <person name="Gasser R.B."/>
        </authorList>
    </citation>
    <scope>NUCLEOTIDE SEQUENCE [LARGE SCALE GENOMIC DNA]</scope>
    <source>
        <strain evidence="3">ISS13</strain>
        <strain evidence="2">ISS141</strain>
        <strain evidence="5">ISS176</strain>
        <strain evidence="4">ISS588</strain>
    </source>
</reference>
<dbReference type="Proteomes" id="UP000054805">
    <property type="component" value="Unassembled WGS sequence"/>
</dbReference>
<evidence type="ECO:0000313" key="5">
    <source>
        <dbReference type="EMBL" id="KRZ43568.1"/>
    </source>
</evidence>
<dbReference type="EMBL" id="JYDS01000053">
    <property type="protein sequence ID" value="KRZ28833.1"/>
    <property type="molecule type" value="Genomic_DNA"/>
</dbReference>
<organism evidence="4 7">
    <name type="scientific">Trichinella pseudospiralis</name>
    <name type="common">Parasitic roundworm</name>
    <dbReference type="NCBI Taxonomy" id="6337"/>
    <lineage>
        <taxon>Eukaryota</taxon>
        <taxon>Metazoa</taxon>
        <taxon>Ecdysozoa</taxon>
        <taxon>Nematoda</taxon>
        <taxon>Enoplea</taxon>
        <taxon>Dorylaimia</taxon>
        <taxon>Trichinellida</taxon>
        <taxon>Trichinellidae</taxon>
        <taxon>Trichinella</taxon>
    </lineage>
</organism>
<feature type="compositionally biased region" description="Basic and acidic residues" evidence="1">
    <location>
        <begin position="160"/>
        <end position="172"/>
    </location>
</feature>
<comment type="caution">
    <text evidence="4">The sequence shown here is derived from an EMBL/GenBank/DDBJ whole genome shotgun (WGS) entry which is preliminary data.</text>
</comment>
<dbReference type="EMBL" id="JYDV01000009">
    <property type="protein sequence ID" value="KRZ43568.1"/>
    <property type="molecule type" value="Genomic_DNA"/>
</dbReference>
<evidence type="ECO:0000313" key="6">
    <source>
        <dbReference type="Proteomes" id="UP000054632"/>
    </source>
</evidence>
<accession>A0A0V1J1I9</accession>
<feature type="compositionally biased region" description="Low complexity" evidence="1">
    <location>
        <begin position="219"/>
        <end position="237"/>
    </location>
</feature>
<evidence type="ECO:0000313" key="4">
    <source>
        <dbReference type="EMBL" id="KRZ28833.1"/>
    </source>
</evidence>
<dbReference type="Proteomes" id="UP000054815">
    <property type="component" value="Unassembled WGS sequence"/>
</dbReference>
<dbReference type="EMBL" id="JYDU01000086">
    <property type="protein sequence ID" value="KRX93570.1"/>
    <property type="molecule type" value="Genomic_DNA"/>
</dbReference>
<dbReference type="EMBL" id="JYDR01000095">
    <property type="protein sequence ID" value="KRY69197.1"/>
    <property type="molecule type" value="Genomic_DNA"/>
</dbReference>
<feature type="region of interest" description="Disordered" evidence="1">
    <location>
        <begin position="124"/>
        <end position="187"/>
    </location>
</feature>
<protein>
    <submittedName>
        <fullName evidence="4">Uncharacterized protein</fullName>
    </submittedName>
</protein>
<proteinExistence type="predicted"/>